<feature type="transmembrane region" description="Helical" evidence="4">
    <location>
        <begin position="270"/>
        <end position="287"/>
    </location>
</feature>
<keyword evidence="3 4" id="KW-0472">Membrane</keyword>
<feature type="transmembrane region" description="Helical" evidence="4">
    <location>
        <begin position="385"/>
        <end position="406"/>
    </location>
</feature>
<dbReference type="InterPro" id="IPR010645">
    <property type="entry name" value="MFS_4"/>
</dbReference>
<dbReference type="AlphaFoldDB" id="A0A1F7FHZ2"/>
<dbReference type="Gene3D" id="1.20.1250.20">
    <property type="entry name" value="MFS general substrate transporter like domains"/>
    <property type="match status" value="2"/>
</dbReference>
<dbReference type="PANTHER" id="PTHR23537">
    <property type="match status" value="1"/>
</dbReference>
<feature type="transmembrane region" description="Helical" evidence="4">
    <location>
        <begin position="53"/>
        <end position="74"/>
    </location>
</feature>
<feature type="transmembrane region" description="Helical" evidence="4">
    <location>
        <begin position="237"/>
        <end position="258"/>
    </location>
</feature>
<dbReference type="PANTHER" id="PTHR23537:SF1">
    <property type="entry name" value="SUGAR TRANSPORTER"/>
    <property type="match status" value="1"/>
</dbReference>
<accession>A0A1F7FHZ2</accession>
<evidence type="ECO:0000259" key="5">
    <source>
        <dbReference type="PROSITE" id="PS50850"/>
    </source>
</evidence>
<evidence type="ECO:0000256" key="2">
    <source>
        <dbReference type="ARBA" id="ARBA00022989"/>
    </source>
</evidence>
<protein>
    <recommendedName>
        <fullName evidence="5">Major facilitator superfamily (MFS) profile domain-containing protein</fullName>
    </recommendedName>
</protein>
<reference evidence="6 7" key="1">
    <citation type="journal article" date="2016" name="Nat. Commun.">
        <title>Thousands of microbial genomes shed light on interconnected biogeochemical processes in an aquifer system.</title>
        <authorList>
            <person name="Anantharaman K."/>
            <person name="Brown C.T."/>
            <person name="Hug L.A."/>
            <person name="Sharon I."/>
            <person name="Castelle C.J."/>
            <person name="Probst A.J."/>
            <person name="Thomas B.C."/>
            <person name="Singh A."/>
            <person name="Wilkins M.J."/>
            <person name="Karaoz U."/>
            <person name="Brodie E.L."/>
            <person name="Williams K.H."/>
            <person name="Hubbard S.S."/>
            <person name="Banfield J.F."/>
        </authorList>
    </citation>
    <scope>NUCLEOTIDE SEQUENCE [LARGE SCALE GENOMIC DNA]</scope>
</reference>
<dbReference type="SUPFAM" id="SSF103473">
    <property type="entry name" value="MFS general substrate transporter"/>
    <property type="match status" value="1"/>
</dbReference>
<feature type="transmembrane region" description="Helical" evidence="4">
    <location>
        <begin position="299"/>
        <end position="315"/>
    </location>
</feature>
<sequence length="414" mass="42653">MMHPSARIHYCWFVLAMSVCTVFASLGLARFGYSMVLPSMQAGLGLTNTQAGALATANLAGYLIMSAIAGAIALRFGARATISAGLALAGASMVLTGLARSWSDAAALRFVTGTGSAAANVVVMGLISAWFGPQRRGFAAGIAVTGSSFALILLGSCVPRIVTAAGAAGWRTSWFLFGAAALMIAICAAVVLRNKPQDQGLAPFSGDSAPAACPAEKDTPARLASVYVSKTVWRLGLVYAAFGFSYIIYMTFFAKYLIAEARYTREAAGRLFMTMGWFALLCGVLWGSLSDKAGRKRTLVALFLVHAVAFGLFAVRPAPAAFIVSAVLFGLSAWSIPAIMAAACGDVVGPRLAPSALGFITLFFGIGQAFGPAVAGAIADRTGSFSPAFLLAAGVALAGAVAASFLRPLRPSAR</sequence>
<dbReference type="InterPro" id="IPR036259">
    <property type="entry name" value="MFS_trans_sf"/>
</dbReference>
<dbReference type="GO" id="GO:0005886">
    <property type="term" value="C:plasma membrane"/>
    <property type="evidence" value="ECO:0007669"/>
    <property type="project" value="TreeGrafter"/>
</dbReference>
<dbReference type="PROSITE" id="PS50850">
    <property type="entry name" value="MFS"/>
    <property type="match status" value="1"/>
</dbReference>
<evidence type="ECO:0000256" key="1">
    <source>
        <dbReference type="ARBA" id="ARBA00022692"/>
    </source>
</evidence>
<gene>
    <name evidence="6" type="ORF">A2519_08535</name>
</gene>
<feature type="domain" description="Major facilitator superfamily (MFS) profile" evidence="5">
    <location>
        <begin position="13"/>
        <end position="411"/>
    </location>
</feature>
<name>A0A1F7FHZ2_UNCRA</name>
<feature type="transmembrane region" description="Helical" evidence="4">
    <location>
        <begin position="108"/>
        <end position="131"/>
    </location>
</feature>
<dbReference type="Pfam" id="PF06779">
    <property type="entry name" value="MFS_4"/>
    <property type="match status" value="1"/>
</dbReference>
<evidence type="ECO:0000313" key="7">
    <source>
        <dbReference type="Proteomes" id="UP000179243"/>
    </source>
</evidence>
<dbReference type="Proteomes" id="UP000179243">
    <property type="component" value="Unassembled WGS sequence"/>
</dbReference>
<dbReference type="InterPro" id="IPR020846">
    <property type="entry name" value="MFS_dom"/>
</dbReference>
<organism evidence="6 7">
    <name type="scientific">Candidatus Raymondbacteria bacterium RIFOXYD12_FULL_49_13</name>
    <dbReference type="NCBI Taxonomy" id="1817890"/>
    <lineage>
        <taxon>Bacteria</taxon>
        <taxon>Raymondiibacteriota</taxon>
    </lineage>
</organism>
<evidence type="ECO:0000256" key="3">
    <source>
        <dbReference type="ARBA" id="ARBA00023136"/>
    </source>
</evidence>
<evidence type="ECO:0000256" key="4">
    <source>
        <dbReference type="SAM" id="Phobius"/>
    </source>
</evidence>
<proteinExistence type="predicted"/>
<feature type="transmembrane region" description="Helical" evidence="4">
    <location>
        <begin position="12"/>
        <end position="33"/>
    </location>
</feature>
<dbReference type="GO" id="GO:0022857">
    <property type="term" value="F:transmembrane transporter activity"/>
    <property type="evidence" value="ECO:0007669"/>
    <property type="project" value="InterPro"/>
</dbReference>
<feature type="transmembrane region" description="Helical" evidence="4">
    <location>
        <begin position="321"/>
        <end position="344"/>
    </location>
</feature>
<keyword evidence="1 4" id="KW-0812">Transmembrane</keyword>
<feature type="transmembrane region" description="Helical" evidence="4">
    <location>
        <begin position="356"/>
        <end position="379"/>
    </location>
</feature>
<evidence type="ECO:0000313" key="6">
    <source>
        <dbReference type="EMBL" id="OGK06310.1"/>
    </source>
</evidence>
<feature type="transmembrane region" description="Helical" evidence="4">
    <location>
        <begin position="138"/>
        <end position="162"/>
    </location>
</feature>
<feature type="transmembrane region" description="Helical" evidence="4">
    <location>
        <begin position="174"/>
        <end position="192"/>
    </location>
</feature>
<comment type="caution">
    <text evidence="6">The sequence shown here is derived from an EMBL/GenBank/DDBJ whole genome shotgun (WGS) entry which is preliminary data.</text>
</comment>
<dbReference type="EMBL" id="MFYX01000033">
    <property type="protein sequence ID" value="OGK06310.1"/>
    <property type="molecule type" value="Genomic_DNA"/>
</dbReference>
<feature type="transmembrane region" description="Helical" evidence="4">
    <location>
        <begin position="81"/>
        <end position="102"/>
    </location>
</feature>
<keyword evidence="2 4" id="KW-1133">Transmembrane helix</keyword>